<organism evidence="5 6">
    <name type="scientific">Galbitalea soli</name>
    <dbReference type="NCBI Taxonomy" id="1268042"/>
    <lineage>
        <taxon>Bacteria</taxon>
        <taxon>Bacillati</taxon>
        <taxon>Actinomycetota</taxon>
        <taxon>Actinomycetes</taxon>
        <taxon>Micrococcales</taxon>
        <taxon>Microbacteriaceae</taxon>
        <taxon>Galbitalea</taxon>
    </lineage>
</organism>
<dbReference type="PRINTS" id="PR00502">
    <property type="entry name" value="NUDIXFAMILY"/>
</dbReference>
<dbReference type="CDD" id="cd03673">
    <property type="entry name" value="NUDIX_Ap6A_hydrolase"/>
    <property type="match status" value="1"/>
</dbReference>
<evidence type="ECO:0000256" key="2">
    <source>
        <dbReference type="ARBA" id="ARBA00022801"/>
    </source>
</evidence>
<accession>A0A7C9TSX1</accession>
<dbReference type="InterPro" id="IPR020084">
    <property type="entry name" value="NUDIX_hydrolase_CS"/>
</dbReference>
<dbReference type="Pfam" id="PF00300">
    <property type="entry name" value="His_Phos_1"/>
    <property type="match status" value="1"/>
</dbReference>
<evidence type="ECO:0000313" key="5">
    <source>
        <dbReference type="EMBL" id="NEM92321.1"/>
    </source>
</evidence>
<dbReference type="PROSITE" id="PS51462">
    <property type="entry name" value="NUDIX"/>
    <property type="match status" value="1"/>
</dbReference>
<reference evidence="5 6" key="1">
    <citation type="journal article" date="2014" name="Int. J. Syst. Evol. Microbiol.">
        <title>Description of Galbitalea soli gen. nov., sp. nov., and Frondihabitans sucicola sp. nov.</title>
        <authorList>
            <person name="Kim S.J."/>
            <person name="Lim J.M."/>
            <person name="Ahn J.H."/>
            <person name="Weon H.Y."/>
            <person name="Hamada M."/>
            <person name="Suzuki K."/>
            <person name="Ahn T.Y."/>
            <person name="Kwon S.W."/>
        </authorList>
    </citation>
    <scope>NUCLEOTIDE SEQUENCE [LARGE SCALE GENOMIC DNA]</scope>
    <source>
        <strain evidence="5 6">NBRC 108727</strain>
    </source>
</reference>
<dbReference type="InterPro" id="IPR029033">
    <property type="entry name" value="His_PPase_superfam"/>
</dbReference>
<dbReference type="PROSITE" id="PS00893">
    <property type="entry name" value="NUDIX_BOX"/>
    <property type="match status" value="1"/>
</dbReference>
<dbReference type="InterPro" id="IPR000086">
    <property type="entry name" value="NUDIX_hydrolase_dom"/>
</dbReference>
<dbReference type="PANTHER" id="PTHR21340:SF0">
    <property type="entry name" value="BIS(5'-NUCLEOSYL)-TETRAPHOSPHATASE [ASYMMETRICAL]"/>
    <property type="match status" value="1"/>
</dbReference>
<dbReference type="CDD" id="cd07067">
    <property type="entry name" value="HP_PGM_like"/>
    <property type="match status" value="1"/>
</dbReference>
<sequence length="314" mass="33762">MLTTTPVLAAGAVCWRIVDGKVRILLVHRTQHKDVSLPKGKVDPGETLPQTAVREIAEETGLMVALGAPLGQVDYQLPSGRDKSVYYWSAEVDGHALESARFTPNDEISGLEWVSISRAKSILSYPHDIEIVETFAERAKADRARTFAIVIARHGKAVPPGIWDGADATRPLMERGSAQAASIALGLAAYRPLKIISSTAARCLATIAPLARVTGLPVKESHAISQDAYERGESDVEAVIGKRVKQKKSVVLCSHGPVIPELIDAIASHTNTPPTRDFLSMGDLATGEYSVFHIATHKPRSGIVAMETHSPSND</sequence>
<protein>
    <submittedName>
        <fullName evidence="5">NUDIX domain-containing protein</fullName>
    </submittedName>
</protein>
<dbReference type="InterPro" id="IPR020476">
    <property type="entry name" value="Nudix_hydrolase"/>
</dbReference>
<comment type="caution">
    <text evidence="5">The sequence shown here is derived from an EMBL/GenBank/DDBJ whole genome shotgun (WGS) entry which is preliminary data.</text>
</comment>
<name>A0A7C9TSX1_9MICO</name>
<proteinExistence type="inferred from homology"/>
<keyword evidence="6" id="KW-1185">Reference proteome</keyword>
<dbReference type="EMBL" id="JAAGWZ010000004">
    <property type="protein sequence ID" value="NEM92321.1"/>
    <property type="molecule type" value="Genomic_DNA"/>
</dbReference>
<keyword evidence="2 3" id="KW-0378">Hydrolase</keyword>
<feature type="domain" description="Nudix hydrolase" evidence="4">
    <location>
        <begin position="7"/>
        <end position="137"/>
    </location>
</feature>
<dbReference type="SUPFAM" id="SSF53254">
    <property type="entry name" value="Phosphoglycerate mutase-like"/>
    <property type="match status" value="1"/>
</dbReference>
<dbReference type="InterPro" id="IPR015797">
    <property type="entry name" value="NUDIX_hydrolase-like_dom_sf"/>
</dbReference>
<evidence type="ECO:0000256" key="1">
    <source>
        <dbReference type="ARBA" id="ARBA00005582"/>
    </source>
</evidence>
<dbReference type="Proteomes" id="UP000479756">
    <property type="component" value="Unassembled WGS sequence"/>
</dbReference>
<dbReference type="InterPro" id="IPR013078">
    <property type="entry name" value="His_Pase_superF_clade-1"/>
</dbReference>
<comment type="similarity">
    <text evidence="1 3">Belongs to the Nudix hydrolase family.</text>
</comment>
<dbReference type="Pfam" id="PF00293">
    <property type="entry name" value="NUDIX"/>
    <property type="match status" value="1"/>
</dbReference>
<dbReference type="GO" id="GO:0006754">
    <property type="term" value="P:ATP biosynthetic process"/>
    <property type="evidence" value="ECO:0007669"/>
    <property type="project" value="TreeGrafter"/>
</dbReference>
<dbReference type="Gene3D" id="3.90.79.10">
    <property type="entry name" value="Nucleoside Triphosphate Pyrophosphohydrolase"/>
    <property type="match status" value="1"/>
</dbReference>
<dbReference type="InterPro" id="IPR051325">
    <property type="entry name" value="Nudix_hydrolase_domain"/>
</dbReference>
<dbReference type="GO" id="GO:0006167">
    <property type="term" value="P:AMP biosynthetic process"/>
    <property type="evidence" value="ECO:0007669"/>
    <property type="project" value="TreeGrafter"/>
</dbReference>
<dbReference type="SMART" id="SM00855">
    <property type="entry name" value="PGAM"/>
    <property type="match status" value="1"/>
</dbReference>
<evidence type="ECO:0000256" key="3">
    <source>
        <dbReference type="RuleBase" id="RU003476"/>
    </source>
</evidence>
<dbReference type="GO" id="GO:0004081">
    <property type="term" value="F:bis(5'-nucleosyl)-tetraphosphatase (asymmetrical) activity"/>
    <property type="evidence" value="ECO:0007669"/>
    <property type="project" value="TreeGrafter"/>
</dbReference>
<evidence type="ECO:0000259" key="4">
    <source>
        <dbReference type="PROSITE" id="PS51462"/>
    </source>
</evidence>
<dbReference type="Gene3D" id="3.40.50.1240">
    <property type="entry name" value="Phosphoglycerate mutase-like"/>
    <property type="match status" value="1"/>
</dbReference>
<dbReference type="PANTHER" id="PTHR21340">
    <property type="entry name" value="DIADENOSINE 5,5-P1,P4-TETRAPHOSPHATE PYROPHOSPHOHYDROLASE MUTT"/>
    <property type="match status" value="1"/>
</dbReference>
<dbReference type="AlphaFoldDB" id="A0A7C9TSX1"/>
<gene>
    <name evidence="5" type="ORF">G3T37_13270</name>
</gene>
<dbReference type="SUPFAM" id="SSF55811">
    <property type="entry name" value="Nudix"/>
    <property type="match status" value="1"/>
</dbReference>
<evidence type="ECO:0000313" key="6">
    <source>
        <dbReference type="Proteomes" id="UP000479756"/>
    </source>
</evidence>